<protein>
    <submittedName>
        <fullName evidence="2">RXT3-like protein</fullName>
    </submittedName>
</protein>
<feature type="compositionally biased region" description="Basic and acidic residues" evidence="1">
    <location>
        <begin position="430"/>
        <end position="451"/>
    </location>
</feature>
<proteinExistence type="predicted"/>
<feature type="compositionally biased region" description="Basic and acidic residues" evidence="1">
    <location>
        <begin position="337"/>
        <end position="393"/>
    </location>
</feature>
<organism evidence="2 3">
    <name type="scientific">Zostera marina</name>
    <name type="common">Eelgrass</name>
    <dbReference type="NCBI Taxonomy" id="29655"/>
    <lineage>
        <taxon>Eukaryota</taxon>
        <taxon>Viridiplantae</taxon>
        <taxon>Streptophyta</taxon>
        <taxon>Embryophyta</taxon>
        <taxon>Tracheophyta</taxon>
        <taxon>Spermatophyta</taxon>
        <taxon>Magnoliopsida</taxon>
        <taxon>Liliopsida</taxon>
        <taxon>Zosteraceae</taxon>
        <taxon>Zostera</taxon>
    </lineage>
</organism>
<gene>
    <name evidence="2" type="ORF">ZOSMA_37G00810</name>
</gene>
<feature type="compositionally biased region" description="Basic and acidic residues" evidence="1">
    <location>
        <begin position="14"/>
        <end position="23"/>
    </location>
</feature>
<dbReference type="OMA" id="IQWSPTG"/>
<dbReference type="EMBL" id="LFYR01001173">
    <property type="protein sequence ID" value="KMZ64201.1"/>
    <property type="molecule type" value="Genomic_DNA"/>
</dbReference>
<reference evidence="3" key="1">
    <citation type="journal article" date="2016" name="Nature">
        <title>The genome of the seagrass Zostera marina reveals angiosperm adaptation to the sea.</title>
        <authorList>
            <person name="Olsen J.L."/>
            <person name="Rouze P."/>
            <person name="Verhelst B."/>
            <person name="Lin Y.-C."/>
            <person name="Bayer T."/>
            <person name="Collen J."/>
            <person name="Dattolo E."/>
            <person name="De Paoli E."/>
            <person name="Dittami S."/>
            <person name="Maumus F."/>
            <person name="Michel G."/>
            <person name="Kersting A."/>
            <person name="Lauritano C."/>
            <person name="Lohaus R."/>
            <person name="Toepel M."/>
            <person name="Tonon T."/>
            <person name="Vanneste K."/>
            <person name="Amirebrahimi M."/>
            <person name="Brakel J."/>
            <person name="Bostroem C."/>
            <person name="Chovatia M."/>
            <person name="Grimwood J."/>
            <person name="Jenkins J.W."/>
            <person name="Jueterbock A."/>
            <person name="Mraz A."/>
            <person name="Stam W.T."/>
            <person name="Tice H."/>
            <person name="Bornberg-Bauer E."/>
            <person name="Green P.J."/>
            <person name="Pearson G.A."/>
            <person name="Procaccini G."/>
            <person name="Duarte C.M."/>
            <person name="Schmutz J."/>
            <person name="Reusch T.B.H."/>
            <person name="Van de Peer Y."/>
        </authorList>
    </citation>
    <scope>NUCLEOTIDE SEQUENCE [LARGE SCALE GENOMIC DNA]</scope>
    <source>
        <strain evidence="3">cv. Finnish</strain>
    </source>
</reference>
<dbReference type="STRING" id="29655.A0A0K9P597"/>
<name>A0A0K9P597_ZOSMR</name>
<evidence type="ECO:0000313" key="2">
    <source>
        <dbReference type="EMBL" id="KMZ64201.1"/>
    </source>
</evidence>
<keyword evidence="3" id="KW-1185">Reference proteome</keyword>
<feature type="compositionally biased region" description="Basic and acidic residues" evidence="1">
    <location>
        <begin position="82"/>
        <end position="118"/>
    </location>
</feature>
<dbReference type="InterPro" id="IPR013951">
    <property type="entry name" value="Rxt3"/>
</dbReference>
<feature type="region of interest" description="Disordered" evidence="1">
    <location>
        <begin position="1"/>
        <end position="164"/>
    </location>
</feature>
<dbReference type="InterPro" id="IPR036609">
    <property type="entry name" value="LCCL_sf"/>
</dbReference>
<dbReference type="SUPFAM" id="SSF69848">
    <property type="entry name" value="LCCL domain"/>
    <property type="match status" value="1"/>
</dbReference>
<sequence length="786" mass="89795">MSGTPKRPNEEEEHPISAKRPIDEISGVIRIPFNPASNEYRPPTEPNLDGRMTKIPRTDSRESDKRSSLIPYPLPPPTSRLSLEHSSEPCGVKDVRDSKVETKETKVEKRETHTETKFDPQISNMEMENASKPEDKIDGKEIKSDRKSLGDFRPDSKLEKDTNNLINSLSNVKEIKEAPKALQHSESTGDGLDPWRAPRSGLLNPLESAREIPTRERRESLDASEAVGENKIELKGDEKIREKERKRKDEKYRGWGERGRDRHDRHNLHLTNPSSSKLLLRDDKELENYDRERKDIQKDRDLKDREIDLSKKISSNFNERENLHVASDPVDTSTVISEKDHALSDTKKSKEIDAWKMCGRDNKDQKRDRDYHQDVESDRHDKQSKDSNDKEPEGGCAEVDGSREQDREPFGHGIHQRKRMQRQKGTPQPSHREARFRSRSRESEGSQEKNEASSIVYKVGECLQELLKSWKEFKKTQESTEDSLENGPILEIRIPAEHVIATNRQVRAGQLWGTDIYSDDSDLVAVLIHTGYCRPTAIPPPSAIQELRATIRVLPPQACYTSTLRNNVRSRAWSAGISCSFRIEKCCIVKKSGGTIDLEPRLNHISAVEPTLAPLSVERTMTTRSAASNALRQQRMTREVTIQYNLCHEPWMKYSITVVADKGLKKPQYTSARLKKGEVLYLETHSIRYELCFSGEKNICSNVIAPAPESVQDKSTANIADVFRWSHCIKILPQNVMKTIGIPSPIDQVEVLEDNLEWEDLQWSQTGVWVAGKEYPIVRVQFLSKT</sequence>
<accession>A0A0K9P597</accession>
<dbReference type="Proteomes" id="UP000036987">
    <property type="component" value="Unassembled WGS sequence"/>
</dbReference>
<feature type="compositionally biased region" description="Basic and acidic residues" evidence="1">
    <location>
        <begin position="279"/>
        <end position="311"/>
    </location>
</feature>
<feature type="compositionally biased region" description="Basic and acidic residues" evidence="1">
    <location>
        <begin position="228"/>
        <end position="264"/>
    </location>
</feature>
<dbReference type="Pfam" id="PF08642">
    <property type="entry name" value="Rxt3"/>
    <property type="match status" value="1"/>
</dbReference>
<evidence type="ECO:0000256" key="1">
    <source>
        <dbReference type="SAM" id="MobiDB-lite"/>
    </source>
</evidence>
<dbReference type="OrthoDB" id="3596986at2759"/>
<comment type="caution">
    <text evidence="2">The sequence shown here is derived from an EMBL/GenBank/DDBJ whole genome shotgun (WGS) entry which is preliminary data.</text>
</comment>
<feature type="compositionally biased region" description="Basic and acidic residues" evidence="1">
    <location>
        <begin position="400"/>
        <end position="410"/>
    </location>
</feature>
<dbReference type="AlphaFoldDB" id="A0A0K9P597"/>
<feature type="region of interest" description="Disordered" evidence="1">
    <location>
        <begin position="177"/>
        <end position="452"/>
    </location>
</feature>
<feature type="compositionally biased region" description="Basic and acidic residues" evidence="1">
    <location>
        <begin position="208"/>
        <end position="221"/>
    </location>
</feature>
<feature type="compositionally biased region" description="Basic and acidic residues" evidence="1">
    <location>
        <begin position="129"/>
        <end position="162"/>
    </location>
</feature>
<dbReference type="Gene3D" id="2.170.130.20">
    <property type="entry name" value="LCCL-like domain"/>
    <property type="match status" value="1"/>
</dbReference>
<feature type="compositionally biased region" description="Basic and acidic residues" evidence="1">
    <location>
        <begin position="56"/>
        <end position="67"/>
    </location>
</feature>
<evidence type="ECO:0000313" key="3">
    <source>
        <dbReference type="Proteomes" id="UP000036987"/>
    </source>
</evidence>